<dbReference type="InterPro" id="IPR011082">
    <property type="entry name" value="Exosome-assoc_fac/DNA_repair"/>
</dbReference>
<evidence type="ECO:0000313" key="9">
    <source>
        <dbReference type="Proteomes" id="UP000007796"/>
    </source>
</evidence>
<dbReference type="PANTHER" id="PTHR15341">
    <property type="entry name" value="SUN-COR STEROID HORMONE RECEPTOR CO-REPRESSOR"/>
    <property type="match status" value="1"/>
</dbReference>
<dbReference type="GO" id="GO:0010468">
    <property type="term" value="P:regulation of gene expression"/>
    <property type="evidence" value="ECO:0007669"/>
    <property type="project" value="TreeGrafter"/>
</dbReference>
<dbReference type="Pfam" id="PF04000">
    <property type="entry name" value="Sas10_Utp3"/>
    <property type="match status" value="1"/>
</dbReference>
<dbReference type="EMBL" id="GL629997">
    <property type="protein sequence ID" value="EFW99161.1"/>
    <property type="molecule type" value="Genomic_DNA"/>
</dbReference>
<dbReference type="Proteomes" id="UP000007796">
    <property type="component" value="Unassembled WGS sequence"/>
</dbReference>
<feature type="region of interest" description="Disordered" evidence="7">
    <location>
        <begin position="133"/>
        <end position="181"/>
    </location>
</feature>
<evidence type="ECO:0000256" key="7">
    <source>
        <dbReference type="SAM" id="MobiDB-lite"/>
    </source>
</evidence>
<evidence type="ECO:0000256" key="3">
    <source>
        <dbReference type="ARBA" id="ARBA00022552"/>
    </source>
</evidence>
<dbReference type="AlphaFoldDB" id="F0XT72"/>
<feature type="compositionally biased region" description="Low complexity" evidence="7">
    <location>
        <begin position="139"/>
        <end position="150"/>
    </location>
</feature>
<comment type="function">
    <text evidence="6">Required for exosome-dependent processing of pre-rRNA and small nucleolar RNA (snRNA) precursors. Involved in processing of 35S pre-rRNA at the A0, A1 and A2 sites.</text>
</comment>
<dbReference type="GO" id="GO:0003723">
    <property type="term" value="F:RNA binding"/>
    <property type="evidence" value="ECO:0007669"/>
    <property type="project" value="UniProtKB-UniRule"/>
</dbReference>
<dbReference type="GeneID" id="25978920"/>
<evidence type="ECO:0000256" key="6">
    <source>
        <dbReference type="RuleBase" id="RU368003"/>
    </source>
</evidence>
<evidence type="ECO:0000256" key="1">
    <source>
        <dbReference type="ARBA" id="ARBA00004123"/>
    </source>
</evidence>
<evidence type="ECO:0000256" key="2">
    <source>
        <dbReference type="ARBA" id="ARBA00009154"/>
    </source>
</evidence>
<gene>
    <name evidence="8" type="ORF">CMQ_5582</name>
</gene>
<dbReference type="HOGENOM" id="CLU_064339_2_1_1"/>
<evidence type="ECO:0000256" key="5">
    <source>
        <dbReference type="ARBA" id="ARBA00023242"/>
    </source>
</evidence>
<evidence type="ECO:0000313" key="8">
    <source>
        <dbReference type="EMBL" id="EFW99161.1"/>
    </source>
</evidence>
<keyword evidence="3 6" id="KW-0698">rRNA processing</keyword>
<feature type="compositionally biased region" description="Basic residues" evidence="7">
    <location>
        <begin position="172"/>
        <end position="181"/>
    </location>
</feature>
<dbReference type="OrthoDB" id="1421013at2759"/>
<dbReference type="STRING" id="655863.F0XT72"/>
<sequence length="181" mass="19372">MDDLAPRLSQLSADIDRLEAAVAPLLLDGHQTTTSQRLPLLDRAKLQVLAGYALESTLFCSLGLAGVDARSHAVFRELLRVRQYMQKIDAVEKKSSAADDGPASRLDKAAAIRFVKADMDDPDVRAKLGQLEKEAAAAAKTSRNAGSSSSRSRKRGGASSAGDRRDSSNLAKRPKKSGRPS</sequence>
<keyword evidence="5 6" id="KW-0539">Nucleus</keyword>
<protein>
    <recommendedName>
        <fullName evidence="6">Exosome complex protein</fullName>
    </recommendedName>
</protein>
<comment type="subcellular location">
    <subcellularLocation>
        <location evidence="1 6">Nucleus</location>
    </subcellularLocation>
</comment>
<dbReference type="GO" id="GO:0003677">
    <property type="term" value="F:DNA binding"/>
    <property type="evidence" value="ECO:0007669"/>
    <property type="project" value="TreeGrafter"/>
</dbReference>
<dbReference type="PANTHER" id="PTHR15341:SF3">
    <property type="entry name" value="NUCLEAR NUCLEIC ACID-BINDING PROTEIN C1D"/>
    <property type="match status" value="1"/>
</dbReference>
<keyword evidence="9" id="KW-1185">Reference proteome</keyword>
<dbReference type="InParanoid" id="F0XT72"/>
<reference evidence="8 9" key="1">
    <citation type="journal article" date="2011" name="Proc. Natl. Acad. Sci. U.S.A.">
        <title>Genome and transcriptome analyses of the mountain pine beetle-fungal symbiont Grosmannia clavigera, a lodgepole pine pathogen.</title>
        <authorList>
            <person name="DiGuistini S."/>
            <person name="Wang Y."/>
            <person name="Liao N.Y."/>
            <person name="Taylor G."/>
            <person name="Tanguay P."/>
            <person name="Feau N."/>
            <person name="Henrissat B."/>
            <person name="Chan S.K."/>
            <person name="Hesse-Orce U."/>
            <person name="Alamouti S.M."/>
            <person name="Tsui C.K.M."/>
            <person name="Docking R.T."/>
            <person name="Levasseur A."/>
            <person name="Haridas S."/>
            <person name="Robertson G."/>
            <person name="Birol I."/>
            <person name="Holt R.A."/>
            <person name="Marra M.A."/>
            <person name="Hamelin R.C."/>
            <person name="Hirst M."/>
            <person name="Jones S.J.M."/>
            <person name="Bohlmann J."/>
            <person name="Breuil C."/>
        </authorList>
    </citation>
    <scope>NUCLEOTIDE SEQUENCE [LARGE SCALE GENOMIC DNA]</scope>
    <source>
        <strain evidence="9">kw1407 / UAMH 11150</strain>
    </source>
</reference>
<evidence type="ECO:0000256" key="4">
    <source>
        <dbReference type="ARBA" id="ARBA00022884"/>
    </source>
</evidence>
<dbReference type="RefSeq" id="XP_014168644.1">
    <property type="nucleotide sequence ID" value="XM_014313169.1"/>
</dbReference>
<dbReference type="GO" id="GO:0000178">
    <property type="term" value="C:exosome (RNase complex)"/>
    <property type="evidence" value="ECO:0007669"/>
    <property type="project" value="TreeGrafter"/>
</dbReference>
<dbReference type="GO" id="GO:0000460">
    <property type="term" value="P:maturation of 5.8S rRNA"/>
    <property type="evidence" value="ECO:0007669"/>
    <property type="project" value="TreeGrafter"/>
</dbReference>
<dbReference type="eggNOG" id="KOG4835">
    <property type="taxonomic scope" value="Eukaryota"/>
</dbReference>
<name>F0XT72_GROCL</name>
<dbReference type="GO" id="GO:0005730">
    <property type="term" value="C:nucleolus"/>
    <property type="evidence" value="ECO:0007669"/>
    <property type="project" value="TreeGrafter"/>
</dbReference>
<accession>F0XT72</accession>
<keyword evidence="4 6" id="KW-0694">RNA-binding</keyword>
<comment type="similarity">
    <text evidence="2 6">Belongs to the C1D family.</text>
</comment>
<proteinExistence type="inferred from homology"/>
<organism evidence="9">
    <name type="scientific">Grosmannia clavigera (strain kw1407 / UAMH 11150)</name>
    <name type="common">Blue stain fungus</name>
    <name type="synonym">Graphiocladiella clavigera</name>
    <dbReference type="NCBI Taxonomy" id="655863"/>
    <lineage>
        <taxon>Eukaryota</taxon>
        <taxon>Fungi</taxon>
        <taxon>Dikarya</taxon>
        <taxon>Ascomycota</taxon>
        <taxon>Pezizomycotina</taxon>
        <taxon>Sordariomycetes</taxon>
        <taxon>Sordariomycetidae</taxon>
        <taxon>Ophiostomatales</taxon>
        <taxon>Ophiostomataceae</taxon>
        <taxon>Leptographium</taxon>
    </lineage>
</organism>
<dbReference type="InterPro" id="IPR007146">
    <property type="entry name" value="Sas10/Utp3/C1D"/>
</dbReference>